<dbReference type="RefSeq" id="WP_271053064.1">
    <property type="nucleotide sequence ID" value="NZ_JAQIIO010000002.1"/>
</dbReference>
<evidence type="ECO:0000256" key="1">
    <source>
        <dbReference type="SAM" id="Phobius"/>
    </source>
</evidence>
<keyword evidence="1" id="KW-0812">Transmembrane</keyword>
<feature type="transmembrane region" description="Helical" evidence="1">
    <location>
        <begin position="50"/>
        <end position="72"/>
    </location>
</feature>
<evidence type="ECO:0000313" key="3">
    <source>
        <dbReference type="Proteomes" id="UP001528040"/>
    </source>
</evidence>
<evidence type="ECO:0000313" key="2">
    <source>
        <dbReference type="EMBL" id="MDA5093368.1"/>
    </source>
</evidence>
<gene>
    <name evidence="2" type="ORF">O2N63_04630</name>
</gene>
<protein>
    <submittedName>
        <fullName evidence="2">Uncharacterized protein</fullName>
    </submittedName>
</protein>
<organism evidence="2 3">
    <name type="scientific">Aliiroseovarius salicola</name>
    <dbReference type="NCBI Taxonomy" id="3009082"/>
    <lineage>
        <taxon>Bacteria</taxon>
        <taxon>Pseudomonadati</taxon>
        <taxon>Pseudomonadota</taxon>
        <taxon>Alphaproteobacteria</taxon>
        <taxon>Rhodobacterales</taxon>
        <taxon>Paracoccaceae</taxon>
        <taxon>Aliiroseovarius</taxon>
    </lineage>
</organism>
<name>A0ABT4VYM8_9RHOB</name>
<accession>A0ABT4VYM8</accession>
<dbReference type="EMBL" id="JAQIIO010000002">
    <property type="protein sequence ID" value="MDA5093368.1"/>
    <property type="molecule type" value="Genomic_DNA"/>
</dbReference>
<keyword evidence="1" id="KW-1133">Transmembrane helix</keyword>
<comment type="caution">
    <text evidence="2">The sequence shown here is derived from an EMBL/GenBank/DDBJ whole genome shotgun (WGS) entry which is preliminary data.</text>
</comment>
<dbReference type="Proteomes" id="UP001528040">
    <property type="component" value="Unassembled WGS sequence"/>
</dbReference>
<reference evidence="2 3" key="1">
    <citation type="submission" date="2023-01" db="EMBL/GenBank/DDBJ databases">
        <authorList>
            <person name="Yoon J.-W."/>
        </authorList>
    </citation>
    <scope>NUCLEOTIDE SEQUENCE [LARGE SCALE GENOMIC DNA]</scope>
    <source>
        <strain evidence="2 3">KMU-50</strain>
    </source>
</reference>
<proteinExistence type="predicted"/>
<keyword evidence="3" id="KW-1185">Reference proteome</keyword>
<keyword evidence="1" id="KW-0472">Membrane</keyword>
<sequence>MADVNYATFSKRKHAIEKRHREMSGGYIELVERDGLLVPKSSRRQRRLPLRGMAIILMLFLVFKGFLIVQLGSTTFSDRVDKLANGSPVEQVGAWVMAIDPISMWISEQMKTLM</sequence>